<protein>
    <recommendedName>
        <fullName evidence="3">NAD(P)-binding protein</fullName>
    </recommendedName>
</protein>
<dbReference type="GeneID" id="54549455"/>
<proteinExistence type="predicted"/>
<evidence type="ECO:0000313" key="2">
    <source>
        <dbReference type="Proteomes" id="UP000800097"/>
    </source>
</evidence>
<evidence type="ECO:0000313" key="1">
    <source>
        <dbReference type="EMBL" id="KAF2278767.1"/>
    </source>
</evidence>
<dbReference type="RefSeq" id="XP_033656306.1">
    <property type="nucleotide sequence ID" value="XM_033796280.1"/>
</dbReference>
<accession>A0A6A6JQV5</accession>
<evidence type="ECO:0008006" key="3">
    <source>
        <dbReference type="Google" id="ProtNLM"/>
    </source>
</evidence>
<dbReference type="PANTHER" id="PTHR40129">
    <property type="entry name" value="KETOPANTOATE REDUCTASE N-TERMINAL DOMAIN-CONTAINING PROTEIN"/>
    <property type="match status" value="1"/>
</dbReference>
<sequence>MLRHRPDPVDFLILGAGWTSQFLIPELHRCGITHAATTTTGRDNTIPFKFDPESADLEPYERLPSAETVLITFPLRGHGQSKHITSLYRKVHGEKNRWIQLGSSGIFNKEREAIAGEHGGWSTEESEYDRSDPRAIAEDELRECVGGCVLNLSGLYGGERKPRNWLGRLAKSKDDVRARVSVHFVHGEDVARAIVATHRNFTEGKRWIVTDLRVYDWWDLILSFSALVDEEERESVEEREKRLLFGKWVGELMVEEGVRALPRSMGVLGRKLDSRGFWRTMEIWPRHGRLA</sequence>
<name>A0A6A6JQV5_WESOR</name>
<dbReference type="PANTHER" id="PTHR40129:SF2">
    <property type="entry name" value="KETOPANTOATE REDUCTASE N-TERMINAL DOMAIN-CONTAINING PROTEIN"/>
    <property type="match status" value="1"/>
</dbReference>
<reference evidence="1" key="1">
    <citation type="journal article" date="2020" name="Stud. Mycol.">
        <title>101 Dothideomycetes genomes: a test case for predicting lifestyles and emergence of pathogens.</title>
        <authorList>
            <person name="Haridas S."/>
            <person name="Albert R."/>
            <person name="Binder M."/>
            <person name="Bloem J."/>
            <person name="Labutti K."/>
            <person name="Salamov A."/>
            <person name="Andreopoulos B."/>
            <person name="Baker S."/>
            <person name="Barry K."/>
            <person name="Bills G."/>
            <person name="Bluhm B."/>
            <person name="Cannon C."/>
            <person name="Castanera R."/>
            <person name="Culley D."/>
            <person name="Daum C."/>
            <person name="Ezra D."/>
            <person name="Gonzalez J."/>
            <person name="Henrissat B."/>
            <person name="Kuo A."/>
            <person name="Liang C."/>
            <person name="Lipzen A."/>
            <person name="Lutzoni F."/>
            <person name="Magnuson J."/>
            <person name="Mondo S."/>
            <person name="Nolan M."/>
            <person name="Ohm R."/>
            <person name="Pangilinan J."/>
            <person name="Park H.-J."/>
            <person name="Ramirez L."/>
            <person name="Alfaro M."/>
            <person name="Sun H."/>
            <person name="Tritt A."/>
            <person name="Yoshinaga Y."/>
            <person name="Zwiers L.-H."/>
            <person name="Turgeon B."/>
            <person name="Goodwin S."/>
            <person name="Spatafora J."/>
            <person name="Crous P."/>
            <person name="Grigoriev I."/>
        </authorList>
    </citation>
    <scope>NUCLEOTIDE SEQUENCE</scope>
    <source>
        <strain evidence="1">CBS 379.55</strain>
    </source>
</reference>
<gene>
    <name evidence="1" type="ORF">EI97DRAFT_393441</name>
</gene>
<dbReference type="Proteomes" id="UP000800097">
    <property type="component" value="Unassembled WGS sequence"/>
</dbReference>
<organism evidence="1 2">
    <name type="scientific">Westerdykella ornata</name>
    <dbReference type="NCBI Taxonomy" id="318751"/>
    <lineage>
        <taxon>Eukaryota</taxon>
        <taxon>Fungi</taxon>
        <taxon>Dikarya</taxon>
        <taxon>Ascomycota</taxon>
        <taxon>Pezizomycotina</taxon>
        <taxon>Dothideomycetes</taxon>
        <taxon>Pleosporomycetidae</taxon>
        <taxon>Pleosporales</taxon>
        <taxon>Sporormiaceae</taxon>
        <taxon>Westerdykella</taxon>
    </lineage>
</organism>
<dbReference type="EMBL" id="ML986487">
    <property type="protein sequence ID" value="KAF2278767.1"/>
    <property type="molecule type" value="Genomic_DNA"/>
</dbReference>
<keyword evidence="2" id="KW-1185">Reference proteome</keyword>
<dbReference type="Gene3D" id="3.40.50.720">
    <property type="entry name" value="NAD(P)-binding Rossmann-like Domain"/>
    <property type="match status" value="1"/>
</dbReference>
<dbReference type="OrthoDB" id="674948at2759"/>
<dbReference type="AlphaFoldDB" id="A0A6A6JQV5"/>